<evidence type="ECO:0000313" key="2">
    <source>
        <dbReference type="Proteomes" id="UP000799767"/>
    </source>
</evidence>
<dbReference type="Proteomes" id="UP000799767">
    <property type="component" value="Unassembled WGS sequence"/>
</dbReference>
<accession>A0A6A6PVC6</accession>
<dbReference type="OrthoDB" id="3905718at2759"/>
<protein>
    <submittedName>
        <fullName evidence="1">Uncharacterized protein</fullName>
    </submittedName>
</protein>
<dbReference type="PANTHER" id="PTHR38790:SF4">
    <property type="entry name" value="2EXR DOMAIN-CONTAINING PROTEIN"/>
    <property type="match status" value="1"/>
</dbReference>
<gene>
    <name evidence="1" type="ORF">BDY17DRAFT_147292</name>
</gene>
<evidence type="ECO:0000313" key="1">
    <source>
        <dbReference type="EMBL" id="KAF2483423.1"/>
    </source>
</evidence>
<dbReference type="RefSeq" id="XP_033589993.1">
    <property type="nucleotide sequence ID" value="XM_033729587.1"/>
</dbReference>
<dbReference type="GeneID" id="54470589"/>
<name>A0A6A6PVC6_9PEZI</name>
<dbReference type="PANTHER" id="PTHR38790">
    <property type="entry name" value="2EXR DOMAIN-CONTAINING PROTEIN-RELATED"/>
    <property type="match status" value="1"/>
</dbReference>
<reference evidence="1" key="1">
    <citation type="journal article" date="2020" name="Stud. Mycol.">
        <title>101 Dothideomycetes genomes: a test case for predicting lifestyles and emergence of pathogens.</title>
        <authorList>
            <person name="Haridas S."/>
            <person name="Albert R."/>
            <person name="Binder M."/>
            <person name="Bloem J."/>
            <person name="Labutti K."/>
            <person name="Salamov A."/>
            <person name="Andreopoulos B."/>
            <person name="Baker S."/>
            <person name="Barry K."/>
            <person name="Bills G."/>
            <person name="Bluhm B."/>
            <person name="Cannon C."/>
            <person name="Castanera R."/>
            <person name="Culley D."/>
            <person name="Daum C."/>
            <person name="Ezra D."/>
            <person name="Gonzalez J."/>
            <person name="Henrissat B."/>
            <person name="Kuo A."/>
            <person name="Liang C."/>
            <person name="Lipzen A."/>
            <person name="Lutzoni F."/>
            <person name="Magnuson J."/>
            <person name="Mondo S."/>
            <person name="Nolan M."/>
            <person name="Ohm R."/>
            <person name="Pangilinan J."/>
            <person name="Park H.-J."/>
            <person name="Ramirez L."/>
            <person name="Alfaro M."/>
            <person name="Sun H."/>
            <person name="Tritt A."/>
            <person name="Yoshinaga Y."/>
            <person name="Zwiers L.-H."/>
            <person name="Turgeon B."/>
            <person name="Goodwin S."/>
            <person name="Spatafora J."/>
            <person name="Crous P."/>
            <person name="Grigoriev I."/>
        </authorList>
    </citation>
    <scope>NUCLEOTIDE SEQUENCE</scope>
    <source>
        <strain evidence="1">CBS 113389</strain>
    </source>
</reference>
<dbReference type="EMBL" id="MU001635">
    <property type="protein sequence ID" value="KAF2483423.1"/>
    <property type="molecule type" value="Genomic_DNA"/>
</dbReference>
<organism evidence="1 2">
    <name type="scientific">Neohortaea acidophila</name>
    <dbReference type="NCBI Taxonomy" id="245834"/>
    <lineage>
        <taxon>Eukaryota</taxon>
        <taxon>Fungi</taxon>
        <taxon>Dikarya</taxon>
        <taxon>Ascomycota</taxon>
        <taxon>Pezizomycotina</taxon>
        <taxon>Dothideomycetes</taxon>
        <taxon>Dothideomycetidae</taxon>
        <taxon>Mycosphaerellales</taxon>
        <taxon>Teratosphaeriaceae</taxon>
        <taxon>Neohortaea</taxon>
    </lineage>
</organism>
<keyword evidence="2" id="KW-1185">Reference proteome</keyword>
<proteinExistence type="predicted"/>
<dbReference type="AlphaFoldDB" id="A0A6A6PVC6"/>
<sequence length="198" mass="22189">MATTTFDPQTESPLSSLPAEPRDRIYGLVLTVSTEDGPAQLGKSSSKKQARPTCLSLIQTCRLIHSEAQTMFHAVNFFKINVDLIRSFTRRTSIDRLNCITILTVQISEKAECVTRAVKSLTRLANLKKVTMKVEMKSIKFFAELIAEVERGFVAEEIKRKTSLEQVKVIAVGKDKPNLELYAWDPENGERLVGDPFA</sequence>